<feature type="region of interest" description="Disordered" evidence="32">
    <location>
        <begin position="1518"/>
        <end position="1594"/>
    </location>
</feature>
<dbReference type="SUPFAM" id="SSF48726">
    <property type="entry name" value="Immunoglobulin"/>
    <property type="match status" value="6"/>
</dbReference>
<evidence type="ECO:0000256" key="12">
    <source>
        <dbReference type="ARBA" id="ARBA00022692"/>
    </source>
</evidence>
<evidence type="ECO:0000256" key="9">
    <source>
        <dbReference type="ARBA" id="ARBA00022553"/>
    </source>
</evidence>
<evidence type="ECO:0000256" key="28">
    <source>
        <dbReference type="ARBA" id="ARBA00078555"/>
    </source>
</evidence>
<keyword evidence="14" id="KW-0677">Repeat</keyword>
<dbReference type="InterPro" id="IPR001824">
    <property type="entry name" value="Tyr_kinase_rcpt_3_CS"/>
</dbReference>
<dbReference type="InterPro" id="IPR011009">
    <property type="entry name" value="Kinase-like_dom_sf"/>
</dbReference>
<dbReference type="PROSITE" id="PS00109">
    <property type="entry name" value="PROTEIN_KINASE_TYR"/>
    <property type="match status" value="1"/>
</dbReference>
<feature type="domain" description="Ig-like" evidence="35">
    <location>
        <begin position="909"/>
        <end position="995"/>
    </location>
</feature>
<evidence type="ECO:0000256" key="27">
    <source>
        <dbReference type="ARBA" id="ARBA00051243"/>
    </source>
</evidence>
<evidence type="ECO:0000256" key="10">
    <source>
        <dbReference type="ARBA" id="ARBA00022657"/>
    </source>
</evidence>
<dbReference type="InterPro" id="IPR055229">
    <property type="entry name" value="VEGFR1-3_5th"/>
</dbReference>
<evidence type="ECO:0000256" key="33">
    <source>
        <dbReference type="SAM" id="Phobius"/>
    </source>
</evidence>
<evidence type="ECO:0000256" key="5">
    <source>
        <dbReference type="ARBA" id="ARBA00022258"/>
    </source>
</evidence>
<feature type="domain" description="Ig-like" evidence="35">
    <location>
        <begin position="450"/>
        <end position="557"/>
    </location>
</feature>
<keyword evidence="17" id="KW-0221">Differentiation</keyword>
<comment type="catalytic activity">
    <reaction evidence="27">
        <text>L-tyrosyl-[protein] + ATP = O-phospho-L-tyrosyl-[protein] + ADP + H(+)</text>
        <dbReference type="Rhea" id="RHEA:10596"/>
        <dbReference type="Rhea" id="RHEA-COMP:10136"/>
        <dbReference type="Rhea" id="RHEA-COMP:20101"/>
        <dbReference type="ChEBI" id="CHEBI:15378"/>
        <dbReference type="ChEBI" id="CHEBI:30616"/>
        <dbReference type="ChEBI" id="CHEBI:46858"/>
        <dbReference type="ChEBI" id="CHEBI:61978"/>
        <dbReference type="ChEBI" id="CHEBI:456216"/>
        <dbReference type="EC" id="2.7.10.1"/>
    </reaction>
</comment>
<evidence type="ECO:0000259" key="35">
    <source>
        <dbReference type="PROSITE" id="PS50835"/>
    </source>
</evidence>
<dbReference type="GO" id="GO:0005634">
    <property type="term" value="C:nucleus"/>
    <property type="evidence" value="ECO:0007669"/>
    <property type="project" value="UniProtKB-SubCell"/>
</dbReference>
<dbReference type="Pfam" id="PF07714">
    <property type="entry name" value="PK_Tyr_Ser-Thr"/>
    <property type="match status" value="1"/>
</dbReference>
<dbReference type="SMART" id="SM00408">
    <property type="entry name" value="IGc2"/>
    <property type="match status" value="4"/>
</dbReference>
<keyword evidence="19 33" id="KW-1133">Transmembrane helix</keyword>
<dbReference type="CDD" id="cd05862">
    <property type="entry name" value="IgI_VEGFR"/>
    <property type="match status" value="1"/>
</dbReference>
<dbReference type="CDD" id="cd00096">
    <property type="entry name" value="Ig"/>
    <property type="match status" value="2"/>
</dbReference>
<evidence type="ECO:0000256" key="16">
    <source>
        <dbReference type="ARBA" id="ARBA00022777"/>
    </source>
</evidence>
<evidence type="ECO:0000256" key="31">
    <source>
        <dbReference type="RuleBase" id="RU000311"/>
    </source>
</evidence>
<keyword evidence="15 30" id="KW-0547">Nucleotide-binding</keyword>
<dbReference type="EC" id="2.7.10.1" evidence="4"/>
<dbReference type="InterPro" id="IPR036179">
    <property type="entry name" value="Ig-like_dom_sf"/>
</dbReference>
<keyword evidence="9" id="KW-0597">Phosphoprotein</keyword>
<comment type="subcellular location">
    <subcellularLocation>
        <location evidence="2">Cell membrane</location>
        <topology evidence="2">Single-pass type I membrane protein</topology>
    </subcellularLocation>
    <subcellularLocation>
        <location evidence="3">Cytoplasm</location>
    </subcellularLocation>
    <subcellularLocation>
        <location evidence="31">Membrane</location>
        <topology evidence="31">Single-pass type I membrane protein</topology>
    </subcellularLocation>
    <subcellularLocation>
        <location evidence="1">Nucleus</location>
    </subcellularLocation>
</comment>
<dbReference type="Pfam" id="PF17988">
    <property type="entry name" value="VEGFR-2_TMD"/>
    <property type="match status" value="1"/>
</dbReference>
<evidence type="ECO:0000313" key="36">
    <source>
        <dbReference type="Proteomes" id="UP000265300"/>
    </source>
</evidence>
<dbReference type="SUPFAM" id="SSF56112">
    <property type="entry name" value="Protein kinase-like (PK-like)"/>
    <property type="match status" value="1"/>
</dbReference>
<dbReference type="GO" id="GO:0005021">
    <property type="term" value="F:vascular endothelial growth factor receptor activity"/>
    <property type="evidence" value="ECO:0007669"/>
    <property type="project" value="UniProtKB-ARBA"/>
</dbReference>
<dbReference type="FunCoup" id="A0A340Y180">
    <property type="interactions" value="403"/>
</dbReference>
<keyword evidence="18 30" id="KW-0067">ATP-binding</keyword>
<feature type="compositionally biased region" description="Pro residues" evidence="32">
    <location>
        <begin position="1"/>
        <end position="22"/>
    </location>
</feature>
<dbReference type="GO" id="GO:0043235">
    <property type="term" value="C:receptor complex"/>
    <property type="evidence" value="ECO:0007669"/>
    <property type="project" value="TreeGrafter"/>
</dbReference>
<reference evidence="37" key="1">
    <citation type="submission" date="2025-08" db="UniProtKB">
        <authorList>
            <consortium name="RefSeq"/>
        </authorList>
    </citation>
    <scope>IDENTIFICATION</scope>
</reference>
<evidence type="ECO:0000256" key="13">
    <source>
        <dbReference type="ARBA" id="ARBA00022729"/>
    </source>
</evidence>
<dbReference type="FunFam" id="1.10.510.10:FF:000077">
    <property type="entry name" value="Vascular endothelial growth factor receptor 2"/>
    <property type="match status" value="1"/>
</dbReference>
<dbReference type="GO" id="GO:0005737">
    <property type="term" value="C:cytoplasm"/>
    <property type="evidence" value="ECO:0007669"/>
    <property type="project" value="UniProtKB-SubCell"/>
</dbReference>
<dbReference type="FunFam" id="2.60.40.10:FF:000548">
    <property type="entry name" value="vascular endothelial growth factor receptor 3"/>
    <property type="match status" value="1"/>
</dbReference>
<dbReference type="Pfam" id="PF21339">
    <property type="entry name" value="VEGFR-1-like_Ig-like"/>
    <property type="match status" value="1"/>
</dbReference>
<evidence type="ECO:0000256" key="2">
    <source>
        <dbReference type="ARBA" id="ARBA00004251"/>
    </source>
</evidence>
<dbReference type="FunFam" id="2.60.40.10:FF:000532">
    <property type="entry name" value="Vascular endothelial growth factor receptor 2"/>
    <property type="match status" value="1"/>
</dbReference>
<dbReference type="GO" id="GO:0048010">
    <property type="term" value="P:vascular endothelial growth factor receptor signaling pathway"/>
    <property type="evidence" value="ECO:0007669"/>
    <property type="project" value="TreeGrafter"/>
</dbReference>
<evidence type="ECO:0000256" key="8">
    <source>
        <dbReference type="ARBA" id="ARBA00022490"/>
    </source>
</evidence>
<dbReference type="InterPro" id="IPR017441">
    <property type="entry name" value="Protein_kinase_ATP_BS"/>
</dbReference>
<feature type="domain" description="Ig-like" evidence="35">
    <location>
        <begin position="653"/>
        <end position="783"/>
    </location>
</feature>
<keyword evidence="22" id="KW-1015">Disulfide bond</keyword>
<evidence type="ECO:0000256" key="17">
    <source>
        <dbReference type="ARBA" id="ARBA00022782"/>
    </source>
</evidence>
<gene>
    <name evidence="37" type="primary">FLT4</name>
</gene>
<keyword evidence="21" id="KW-0829">Tyrosine-protein kinase</keyword>
<name>A0A340Y180_LIPVE</name>
<evidence type="ECO:0000256" key="22">
    <source>
        <dbReference type="ARBA" id="ARBA00023157"/>
    </source>
</evidence>
<keyword evidence="24" id="KW-0325">Glycoprotein</keyword>
<evidence type="ECO:0000256" key="20">
    <source>
        <dbReference type="ARBA" id="ARBA00023136"/>
    </source>
</evidence>
<evidence type="ECO:0000256" key="4">
    <source>
        <dbReference type="ARBA" id="ARBA00011902"/>
    </source>
</evidence>
<evidence type="ECO:0000256" key="18">
    <source>
        <dbReference type="ARBA" id="ARBA00022840"/>
    </source>
</evidence>
<evidence type="ECO:0000256" key="21">
    <source>
        <dbReference type="ARBA" id="ARBA00023137"/>
    </source>
</evidence>
<evidence type="ECO:0000256" key="24">
    <source>
        <dbReference type="ARBA" id="ARBA00023180"/>
    </source>
</evidence>
<dbReference type="InterPro" id="IPR055238">
    <property type="entry name" value="VEGFR1-3_N_Ig-like"/>
</dbReference>
<dbReference type="InterPro" id="IPR013783">
    <property type="entry name" value="Ig-like_fold"/>
</dbReference>
<dbReference type="PROSITE" id="PS50835">
    <property type="entry name" value="IG_LIKE"/>
    <property type="match status" value="4"/>
</dbReference>
<dbReference type="PROSITE" id="PS50011">
    <property type="entry name" value="PROTEIN_KINASE_DOM"/>
    <property type="match status" value="1"/>
</dbReference>
<dbReference type="GO" id="GO:0019838">
    <property type="term" value="F:growth factor binding"/>
    <property type="evidence" value="ECO:0007669"/>
    <property type="project" value="TreeGrafter"/>
</dbReference>
<dbReference type="PROSITE" id="PS00107">
    <property type="entry name" value="PROTEIN_KINASE_ATP"/>
    <property type="match status" value="1"/>
</dbReference>
<dbReference type="PANTHER" id="PTHR24416">
    <property type="entry name" value="TYROSINE-PROTEIN KINASE RECEPTOR"/>
    <property type="match status" value="1"/>
</dbReference>
<dbReference type="OrthoDB" id="9873386at2759"/>
<dbReference type="RefSeq" id="XP_007465369.1">
    <property type="nucleotide sequence ID" value="XM_007465307.1"/>
</dbReference>
<feature type="domain" description="Protein kinase" evidence="34">
    <location>
        <begin position="1076"/>
        <end position="1404"/>
    </location>
</feature>
<keyword evidence="11" id="KW-0808">Transferase</keyword>
<dbReference type="CDD" id="cd05863">
    <property type="entry name" value="IgI_VEGFR-3"/>
    <property type="match status" value="1"/>
</dbReference>
<dbReference type="FunFam" id="2.60.40.10:FF:000143">
    <property type="entry name" value="Vascular endothelial growth factor receptor 3"/>
    <property type="match status" value="1"/>
</dbReference>
<keyword evidence="23 31" id="KW-0675">Receptor</keyword>
<dbReference type="InterPro" id="IPR000719">
    <property type="entry name" value="Prot_kinase_dom"/>
</dbReference>
<dbReference type="FunFam" id="3.30.200.20:FF:000041">
    <property type="entry name" value="Vascular endothelial growth factor receptor 2"/>
    <property type="match status" value="1"/>
</dbReference>
<dbReference type="SMART" id="SM00409">
    <property type="entry name" value="IG"/>
    <property type="match status" value="7"/>
</dbReference>
<keyword evidence="7" id="KW-1003">Cell membrane</keyword>
<dbReference type="FunFam" id="2.60.40.10:FF:000479">
    <property type="entry name" value="Vascular endothelial growth factor receptor 3"/>
    <property type="match status" value="1"/>
</dbReference>
<protein>
    <recommendedName>
        <fullName evidence="5">Vascular endothelial growth factor receptor 3</fullName>
        <ecNumber evidence="4">2.7.10.1</ecNumber>
    </recommendedName>
    <alternativeName>
        <fullName evidence="29">Fms-like tyrosine kinase 4</fullName>
    </alternativeName>
    <alternativeName>
        <fullName evidence="28">Tyrosine-protein kinase receptor FLT4</fullName>
    </alternativeName>
</protein>
<feature type="transmembrane region" description="Helical" evidence="33">
    <location>
        <begin position="1007"/>
        <end position="1029"/>
    </location>
</feature>
<dbReference type="PRINTS" id="PR01832">
    <property type="entry name" value="VEGFRECEPTOR"/>
</dbReference>
<dbReference type="KEGG" id="lve:103074358"/>
<dbReference type="GO" id="GO:0001525">
    <property type="term" value="P:angiogenesis"/>
    <property type="evidence" value="ECO:0007669"/>
    <property type="project" value="UniProtKB-KW"/>
</dbReference>
<evidence type="ECO:0000256" key="6">
    <source>
        <dbReference type="ARBA" id="ARBA00022473"/>
    </source>
</evidence>
<evidence type="ECO:0000256" key="14">
    <source>
        <dbReference type="ARBA" id="ARBA00022737"/>
    </source>
</evidence>
<feature type="domain" description="Ig-like" evidence="35">
    <location>
        <begin position="786"/>
        <end position="902"/>
    </location>
</feature>
<evidence type="ECO:0000256" key="15">
    <source>
        <dbReference type="ARBA" id="ARBA00022741"/>
    </source>
</evidence>
<comment type="similarity">
    <text evidence="31">Belongs to the protein kinase superfamily. Tyr protein kinase family. CSF-1/PDGF receptor subfamily.</text>
</comment>
<evidence type="ECO:0000256" key="3">
    <source>
        <dbReference type="ARBA" id="ARBA00004496"/>
    </source>
</evidence>
<keyword evidence="10" id="KW-0037">Angiogenesis</keyword>
<dbReference type="InterPro" id="IPR013098">
    <property type="entry name" value="Ig_I-set"/>
</dbReference>
<dbReference type="SMART" id="SM00219">
    <property type="entry name" value="TyrKc"/>
    <property type="match status" value="1"/>
</dbReference>
<dbReference type="FunFam" id="2.60.40.10:FF:000411">
    <property type="entry name" value="Vascular endothelial growth factor receptor 3"/>
    <property type="match status" value="1"/>
</dbReference>
<dbReference type="InterPro" id="IPR003598">
    <property type="entry name" value="Ig_sub2"/>
</dbReference>
<dbReference type="Pfam" id="PF07679">
    <property type="entry name" value="I-set"/>
    <property type="match status" value="1"/>
</dbReference>
<keyword evidence="20 33" id="KW-0472">Membrane</keyword>
<evidence type="ECO:0000256" key="23">
    <source>
        <dbReference type="ARBA" id="ARBA00023170"/>
    </source>
</evidence>
<evidence type="ECO:0000256" key="1">
    <source>
        <dbReference type="ARBA" id="ARBA00004123"/>
    </source>
</evidence>
<dbReference type="Pfam" id="PF22854">
    <property type="entry name" value="VEGFR1-3_N_Ig-like"/>
    <property type="match status" value="1"/>
</dbReference>
<keyword evidence="6" id="KW-0217">Developmental protein</keyword>
<dbReference type="InParanoid" id="A0A340Y180"/>
<dbReference type="Proteomes" id="UP000265300">
    <property type="component" value="Unplaced"/>
</dbReference>
<dbReference type="PROSITE" id="PS00240">
    <property type="entry name" value="RECEPTOR_TYR_KIN_III"/>
    <property type="match status" value="1"/>
</dbReference>
<evidence type="ECO:0000256" key="7">
    <source>
        <dbReference type="ARBA" id="ARBA00022475"/>
    </source>
</evidence>
<dbReference type="Pfam" id="PF13927">
    <property type="entry name" value="Ig_3"/>
    <property type="match status" value="1"/>
</dbReference>
<evidence type="ECO:0000259" key="34">
    <source>
        <dbReference type="PROSITE" id="PS50011"/>
    </source>
</evidence>
<keyword evidence="36" id="KW-1185">Reference proteome</keyword>
<evidence type="ECO:0000256" key="19">
    <source>
        <dbReference type="ARBA" id="ARBA00022989"/>
    </source>
</evidence>
<dbReference type="InterPro" id="IPR007110">
    <property type="entry name" value="Ig-like_dom"/>
</dbReference>
<feature type="compositionally biased region" description="Polar residues" evidence="32">
    <location>
        <begin position="31"/>
        <end position="45"/>
    </location>
</feature>
<dbReference type="Gene3D" id="1.10.510.10">
    <property type="entry name" value="Transferase(Phosphotransferase) domain 1"/>
    <property type="match status" value="1"/>
</dbReference>
<dbReference type="Pfam" id="PF00047">
    <property type="entry name" value="ig"/>
    <property type="match status" value="1"/>
</dbReference>
<dbReference type="STRING" id="118797.A0A340Y180"/>
<feature type="binding site" evidence="30">
    <location>
        <position position="1110"/>
    </location>
    <ligand>
        <name>ATP</name>
        <dbReference type="ChEBI" id="CHEBI:30616"/>
    </ligand>
</feature>
<dbReference type="CTD" id="2324"/>
<dbReference type="InterPro" id="IPR050122">
    <property type="entry name" value="RTK"/>
</dbReference>
<evidence type="ECO:0000256" key="32">
    <source>
        <dbReference type="SAM" id="MobiDB-lite"/>
    </source>
</evidence>
<organism evidence="36 37">
    <name type="scientific">Lipotes vexillifer</name>
    <name type="common">Yangtze river dolphin</name>
    <dbReference type="NCBI Taxonomy" id="118797"/>
    <lineage>
        <taxon>Eukaryota</taxon>
        <taxon>Metazoa</taxon>
        <taxon>Chordata</taxon>
        <taxon>Craniata</taxon>
        <taxon>Vertebrata</taxon>
        <taxon>Euteleostomi</taxon>
        <taxon>Mammalia</taxon>
        <taxon>Eutheria</taxon>
        <taxon>Laurasiatheria</taxon>
        <taxon>Artiodactyla</taxon>
        <taxon>Whippomorpha</taxon>
        <taxon>Cetacea</taxon>
        <taxon>Odontoceti</taxon>
        <taxon>Lipotidae</taxon>
        <taxon>Lipotes</taxon>
    </lineage>
</organism>
<dbReference type="Gene3D" id="2.60.40.10">
    <property type="entry name" value="Immunoglobulins"/>
    <property type="match status" value="7"/>
</dbReference>
<dbReference type="GO" id="GO:0005524">
    <property type="term" value="F:ATP binding"/>
    <property type="evidence" value="ECO:0007669"/>
    <property type="project" value="UniProtKB-UniRule"/>
</dbReference>
<dbReference type="PANTHER" id="PTHR24416:SF49">
    <property type="entry name" value="VASCULAR ENDOTHELIAL GROWTH FACTOR RECEPTOR 3"/>
    <property type="match status" value="1"/>
</dbReference>
<dbReference type="InterPro" id="IPR013151">
    <property type="entry name" value="Immunoglobulin_dom"/>
</dbReference>
<dbReference type="InterPro" id="IPR041348">
    <property type="entry name" value="VEGFR-2_TMD"/>
</dbReference>
<accession>A0A340Y180</accession>
<dbReference type="InterPro" id="IPR001245">
    <property type="entry name" value="Ser-Thr/Tyr_kinase_cat_dom"/>
</dbReference>
<keyword evidence="16" id="KW-0418">Kinase</keyword>
<feature type="region of interest" description="Disordered" evidence="32">
    <location>
        <begin position="1"/>
        <end position="49"/>
    </location>
</feature>
<dbReference type="GeneID" id="103074358"/>
<evidence type="ECO:0000256" key="11">
    <source>
        <dbReference type="ARBA" id="ARBA00022679"/>
    </source>
</evidence>
<keyword evidence="25" id="KW-0539">Nucleus</keyword>
<evidence type="ECO:0000313" key="37">
    <source>
        <dbReference type="RefSeq" id="XP_007465369.1"/>
    </source>
</evidence>
<dbReference type="Gene3D" id="3.30.200.20">
    <property type="entry name" value="Phosphorylase Kinase, domain 1"/>
    <property type="match status" value="1"/>
</dbReference>
<keyword evidence="26 31" id="KW-0393">Immunoglobulin domain</keyword>
<dbReference type="PRINTS" id="PR01835">
    <property type="entry name" value="VEGFRECEPTR3"/>
</dbReference>
<keyword evidence="12 31" id="KW-0812">Transmembrane</keyword>
<keyword evidence="8" id="KW-0963">Cytoplasm</keyword>
<evidence type="ECO:0000256" key="26">
    <source>
        <dbReference type="ARBA" id="ARBA00023319"/>
    </source>
</evidence>
<evidence type="ECO:0000256" key="30">
    <source>
        <dbReference type="PROSITE-ProRule" id="PRU10141"/>
    </source>
</evidence>
<dbReference type="Pfam" id="PF22971">
    <property type="entry name" value="Ig_VEGFR-1-like_5th"/>
    <property type="match status" value="1"/>
</dbReference>
<dbReference type="InterPro" id="IPR020635">
    <property type="entry name" value="Tyr_kinase_cat_dom"/>
</dbReference>
<dbReference type="FunFam" id="2.60.40.10:FF:000247">
    <property type="entry name" value="Vascular endothelial growth factor receptor 3"/>
    <property type="match status" value="1"/>
</dbReference>
<dbReference type="FunFam" id="2.60.40.10:FF:000949">
    <property type="entry name" value="vascular endothelial growth factor receptor 3"/>
    <property type="match status" value="1"/>
</dbReference>
<dbReference type="InterPro" id="IPR003599">
    <property type="entry name" value="Ig_sub"/>
</dbReference>
<dbReference type="InterPro" id="IPR008266">
    <property type="entry name" value="Tyr_kinase_AS"/>
</dbReference>
<proteinExistence type="inferred from homology"/>
<evidence type="ECO:0000256" key="29">
    <source>
        <dbReference type="ARBA" id="ARBA00083372"/>
    </source>
</evidence>
<dbReference type="GO" id="GO:0005886">
    <property type="term" value="C:plasma membrane"/>
    <property type="evidence" value="ECO:0007669"/>
    <property type="project" value="UniProtKB-SubCell"/>
</dbReference>
<evidence type="ECO:0000256" key="25">
    <source>
        <dbReference type="ARBA" id="ARBA00023242"/>
    </source>
</evidence>
<dbReference type="GO" id="GO:0030335">
    <property type="term" value="P:positive regulation of cell migration"/>
    <property type="evidence" value="ECO:0007669"/>
    <property type="project" value="TreeGrafter"/>
</dbReference>
<keyword evidence="13" id="KW-0732">Signal</keyword>
<sequence length="1594" mass="176793">MPGPFPGAPPRPRPAPAAAPPRPRPRALQRAHTQSPSCGRSSDPSHSGRRCSGVPRCACACGSASDCSTASLVSPPPAPVYSWPRGGTFSLGKWWDLTDGRRAGDRARGTLRHETGLGTRDSDTGRSTASRAGLAGMREGWGRGAGLHRSLEVVLSPRLRSKVCGSAPLDLGPFALHPQPGSFACLHAFPRSSGTSALEIGPPEGTLVGVYLPQAKDCGGRGSGSWEIAAVWRIGRRCLLELEENLESATRLASGYSMTPPTLNITEETHVIDSSDSLSISCRGQHPLEWAWPGAQDAPAAGEKDGEDMGIVRDCEGTGARPYCKVLLLQQAHANDTGSYRCYYKYIKARIEGTTAASTYVFVRDLEQPFINKPDTLLVNRKDSMWVPCLVSIPGLNVTLRSQSSALWPDGQEVVWDDRRGMRVPTPLLRDALYLQCETTWGGQAFLSNPFLVHITGNELYDIQLFPKKSLELLVGEKLVLNCTVWAEFNSGVTFDWDYPGKQAERGKWVPERRSQQTHTELSSILTIHNVSQHDLGPYVCLANNGIQQFQESTEVIVHEKPFISVEWLKGPILEATAGDELVKLPVKLAAYPPPEFQWYKDRKAVSGRHSPHVLVLKEVTEASAGIYTLALWNSAAGLRRNISLELVVNVPPHIHEKEASSPSIYSRHSRQALTCTAYGVPPPLSIQWHWRSWTPCKTFTQRSLQRRQQRDQMPQCQDWREVTMQDAVNPIESLDTWTEFVEGKNKTVSKLVIQDANVSAMYKCVVFNKVGQDERLIYFYVTTIPDGFSIESEPSEDPLEGQAVRLSCRADNYTYQHLRWYRLNLSTLHDAHGNPLLLDCKNVHLFATPLAASLEEAVPEARHATLSLTIPSVAPEHEGDYVCEVQDRRSHDKHCHKKYLSVQALEVPRLTQNLTDLLVNVSDSLEMRCPVAGAHMPSIVWYKDERPLEEESGIDLVDSNQRLSIQRVREEDAGRYLCSVCNAKGCVNSSASVAVEGSEDKGNMEIVILIGTGVIAVFFWVLLLLIFCNMRRPTHADIKTGYLSIIMDPGEVPLEEQCEYLSYDASQWEFPRERLHLGRVLGHGAFGKVVEASAFGINKGSSCDTVAVKMLKEGATASEHRALMSELKILIHIGNHLNVVNLLGACTKPNGPLMVIVEFCKYGNLSNFLRAKREAFNPYAEKSLEQRRRFCSMVEGAKADWRRPGSSDRALLTRLLMGKGGAGRAPPVQEAEDLWLSPLTMEDLVCYSFQVARGMEFLASRKCIHRDLAARNILLSESDVVKICDFGLARDIYKDPDYVRKGSARLPLKWMAPESIFDKVYTTQSDVWSFGVLLWEIFSLGASPYPGVQINEEFCQRLKEGTRMRAPELATPAIRRIMLSCWAGDPKERPAFSDLVEILGDLLQGRGHQEEEDCVVSCGSQSSEEGSFLQASTTALHVMETDADMEDSPPSLHRHSLSARYYNCVSFPGCLARGTQTQGPFRMKTFEEFPMTLTTYKASVDSQTDSGMVLASEEFERLESRHRQESGLSCKGPGRNMDVTMAHPDPPGRRQRPDPGTQGQVFYNSEYGELAGPPEESDGIPSAQVPFFTDSSY</sequence>
<dbReference type="GO" id="GO:0043408">
    <property type="term" value="P:regulation of MAPK cascade"/>
    <property type="evidence" value="ECO:0007669"/>
    <property type="project" value="TreeGrafter"/>
</dbReference>